<evidence type="ECO:0000256" key="10">
    <source>
        <dbReference type="SAM" id="MobiDB-lite"/>
    </source>
</evidence>
<dbReference type="Pfam" id="PF07714">
    <property type="entry name" value="PK_Tyr_Ser-Thr"/>
    <property type="match status" value="2"/>
</dbReference>
<evidence type="ECO:0000256" key="5">
    <source>
        <dbReference type="ARBA" id="ARBA00022737"/>
    </source>
</evidence>
<dbReference type="Gene3D" id="3.30.200.20">
    <property type="entry name" value="Phosphorylase Kinase, domain 1"/>
    <property type="match status" value="1"/>
</dbReference>
<feature type="region of interest" description="Disordered" evidence="10">
    <location>
        <begin position="789"/>
        <end position="832"/>
    </location>
</feature>
<keyword evidence="2" id="KW-0433">Leucine-rich repeat</keyword>
<evidence type="ECO:0000256" key="3">
    <source>
        <dbReference type="ARBA" id="ARBA00022692"/>
    </source>
</evidence>
<dbReference type="InterPro" id="IPR000719">
    <property type="entry name" value="Prot_kinase_dom"/>
</dbReference>
<feature type="domain" description="Protein kinase" evidence="12">
    <location>
        <begin position="540"/>
        <end position="780"/>
    </location>
</feature>
<dbReference type="Proteomes" id="UP001237642">
    <property type="component" value="Unassembled WGS sequence"/>
</dbReference>
<dbReference type="InterPro" id="IPR011009">
    <property type="entry name" value="Kinase-like_dom_sf"/>
</dbReference>
<dbReference type="InterPro" id="IPR017441">
    <property type="entry name" value="Protein_kinase_ATP_BS"/>
</dbReference>
<keyword evidence="14" id="KW-1185">Reference proteome</keyword>
<evidence type="ECO:0000256" key="1">
    <source>
        <dbReference type="ARBA" id="ARBA00004370"/>
    </source>
</evidence>
<sequence length="832" mass="91278">MRDLSYNEGLTGTLPPSIGNFKKLTNLILVGCRFTGIIPDTIGSLQYLRTLSLNSNSFSGPIPPSIGNLSNLYWLDLADNKLRGSIPVSTRTTPGLDMLVHTKHFHFGKNQLYGEIPSKLFSSGMTLLHVLFEENQLSGDIPSTIGLVQSLEVLRLDKNGFSGSVPPELNSLINVSELFLSNNRLTGRLPNITGMNSLYYVDMSNNTFDVSDFPIQFTTLKSLTTIVMENTGLQGQVPPALFSIPQLQTVILRNNYLNGTIDIGSSSSNQLQLVDLQNNNITAPVLRTGEADIILVGNPYCAGGEADKYCIQSQSNSSSYSTETINCVPALCKSDQTSSPNCVCAHPYQGHLYFRAPSFSNLEDSSIYTSLQSSLMAFFKARAIPVDSLFLKNPTKNLDNYLSIRLEVFPSGKDRFNRTGISTLGFVFSNQTFKPNKTFGPYYFIADNYGLFASDLTKKTSKSSSTGIAIGAAAGGSVVMLLLLLAGFYAFRQKRRAARATQQSNAFASWDANTSSNGGPQLKGARCFSYEDLRKCTNNFSEVNAIGSGGYGKVYRGTLPSGMLVAIKRAEQGSMQGGNEFNTEIELLSRVHHRNVVSLIGFCFDQGEQMLVYEYIANGTLKESLSGKSGIRLDWNRRLRITLGAAKVADFGLSKPMANRSRGHVTTQVKGTMGYLDPEYYMTQKLTEKSDVYSFGVVMLELITARRPIENGKYIVREVKLAMDKTKDMYNLQGILDPAFELITSLKGLGKFVDLAMSCVDENGDQRPAMSEVVKEIEYIMSLAGFDPKADPASSSLGYEGSSKGQEHPYSDKSLFIFSGRQNNQPPKVQPK</sequence>
<evidence type="ECO:0000256" key="11">
    <source>
        <dbReference type="SAM" id="Phobius"/>
    </source>
</evidence>
<dbReference type="SUPFAM" id="SSF56112">
    <property type="entry name" value="Protein kinase-like (PK-like)"/>
    <property type="match status" value="1"/>
</dbReference>
<keyword evidence="13" id="KW-0675">Receptor</keyword>
<protein>
    <submittedName>
        <fullName evidence="13">Leucine-rich repeat receptor-like protein kinase</fullName>
    </submittedName>
</protein>
<dbReference type="Gene3D" id="3.80.10.10">
    <property type="entry name" value="Ribonuclease Inhibitor"/>
    <property type="match status" value="2"/>
</dbReference>
<keyword evidence="7 11" id="KW-0472">Membrane</keyword>
<feature type="transmembrane region" description="Helical" evidence="11">
    <location>
        <begin position="468"/>
        <end position="491"/>
    </location>
</feature>
<evidence type="ECO:0000259" key="12">
    <source>
        <dbReference type="PROSITE" id="PS50011"/>
    </source>
</evidence>
<dbReference type="PROSITE" id="PS50011">
    <property type="entry name" value="PROTEIN_KINASE_DOM"/>
    <property type="match status" value="1"/>
</dbReference>
<reference evidence="13" key="2">
    <citation type="submission" date="2023-05" db="EMBL/GenBank/DDBJ databases">
        <authorList>
            <person name="Schelkunov M.I."/>
        </authorList>
    </citation>
    <scope>NUCLEOTIDE SEQUENCE</scope>
    <source>
        <strain evidence="13">Hsosn_3</strain>
        <tissue evidence="13">Leaf</tissue>
    </source>
</reference>
<keyword evidence="8" id="KW-0325">Glycoprotein</keyword>
<keyword evidence="5" id="KW-0677">Repeat</keyword>
<dbReference type="Gene3D" id="1.10.510.10">
    <property type="entry name" value="Transferase(Phosphotransferase) domain 1"/>
    <property type="match status" value="1"/>
</dbReference>
<evidence type="ECO:0000313" key="14">
    <source>
        <dbReference type="Proteomes" id="UP001237642"/>
    </source>
</evidence>
<keyword evidence="3 11" id="KW-0812">Transmembrane</keyword>
<evidence type="ECO:0000256" key="7">
    <source>
        <dbReference type="ARBA" id="ARBA00023136"/>
    </source>
</evidence>
<accession>A0AAD8HQZ9</accession>
<evidence type="ECO:0000256" key="8">
    <source>
        <dbReference type="ARBA" id="ARBA00023180"/>
    </source>
</evidence>
<dbReference type="GO" id="GO:0004672">
    <property type="term" value="F:protein kinase activity"/>
    <property type="evidence" value="ECO:0007669"/>
    <property type="project" value="InterPro"/>
</dbReference>
<dbReference type="EMBL" id="JAUIZM010000008">
    <property type="protein sequence ID" value="KAK1370525.1"/>
    <property type="molecule type" value="Genomic_DNA"/>
</dbReference>
<evidence type="ECO:0000313" key="13">
    <source>
        <dbReference type="EMBL" id="KAK1370525.1"/>
    </source>
</evidence>
<evidence type="ECO:0000256" key="2">
    <source>
        <dbReference type="ARBA" id="ARBA00022614"/>
    </source>
</evidence>
<keyword evidence="4" id="KW-0732">Signal</keyword>
<dbReference type="InterPro" id="IPR032675">
    <property type="entry name" value="LRR_dom_sf"/>
</dbReference>
<comment type="caution">
    <text evidence="13">The sequence shown here is derived from an EMBL/GenBank/DDBJ whole genome shotgun (WGS) entry which is preliminary data.</text>
</comment>
<dbReference type="Pfam" id="PF00560">
    <property type="entry name" value="LRR_1"/>
    <property type="match status" value="1"/>
</dbReference>
<keyword evidence="13" id="KW-0808">Transferase</keyword>
<keyword evidence="9" id="KW-0547">Nucleotide-binding</keyword>
<dbReference type="InterPro" id="IPR001245">
    <property type="entry name" value="Ser-Thr/Tyr_kinase_cat_dom"/>
</dbReference>
<dbReference type="InterPro" id="IPR001611">
    <property type="entry name" value="Leu-rich_rpt"/>
</dbReference>
<dbReference type="SUPFAM" id="SSF52058">
    <property type="entry name" value="L domain-like"/>
    <property type="match status" value="1"/>
</dbReference>
<comment type="subcellular location">
    <subcellularLocation>
        <location evidence="1">Membrane</location>
    </subcellularLocation>
</comment>
<evidence type="ECO:0000256" key="6">
    <source>
        <dbReference type="ARBA" id="ARBA00022989"/>
    </source>
</evidence>
<dbReference type="GO" id="GO:0016020">
    <property type="term" value="C:membrane"/>
    <property type="evidence" value="ECO:0007669"/>
    <property type="project" value="UniProtKB-SubCell"/>
</dbReference>
<feature type="compositionally biased region" description="Polar residues" evidence="10">
    <location>
        <begin position="820"/>
        <end position="832"/>
    </location>
</feature>
<name>A0AAD8HQZ9_9APIA</name>
<keyword evidence="13" id="KW-0418">Kinase</keyword>
<proteinExistence type="predicted"/>
<keyword evidence="9" id="KW-0067">ATP-binding</keyword>
<organism evidence="13 14">
    <name type="scientific">Heracleum sosnowskyi</name>
    <dbReference type="NCBI Taxonomy" id="360622"/>
    <lineage>
        <taxon>Eukaryota</taxon>
        <taxon>Viridiplantae</taxon>
        <taxon>Streptophyta</taxon>
        <taxon>Embryophyta</taxon>
        <taxon>Tracheophyta</taxon>
        <taxon>Spermatophyta</taxon>
        <taxon>Magnoliopsida</taxon>
        <taxon>eudicotyledons</taxon>
        <taxon>Gunneridae</taxon>
        <taxon>Pentapetalae</taxon>
        <taxon>asterids</taxon>
        <taxon>campanulids</taxon>
        <taxon>Apiales</taxon>
        <taxon>Apiaceae</taxon>
        <taxon>Apioideae</taxon>
        <taxon>apioid superclade</taxon>
        <taxon>Tordylieae</taxon>
        <taxon>Tordyliinae</taxon>
        <taxon>Heracleum</taxon>
    </lineage>
</organism>
<dbReference type="FunFam" id="3.30.200.20:FF:000328">
    <property type="entry name" value="Leucine-rich repeat protein kinase family protein"/>
    <property type="match status" value="1"/>
</dbReference>
<reference evidence="13" key="1">
    <citation type="submission" date="2023-02" db="EMBL/GenBank/DDBJ databases">
        <title>Genome of toxic invasive species Heracleum sosnowskyi carries increased number of genes despite the absence of recent whole-genome duplications.</title>
        <authorList>
            <person name="Schelkunov M."/>
            <person name="Shtratnikova V."/>
            <person name="Makarenko M."/>
            <person name="Klepikova A."/>
            <person name="Omelchenko D."/>
            <person name="Novikova G."/>
            <person name="Obukhova E."/>
            <person name="Bogdanov V."/>
            <person name="Penin A."/>
            <person name="Logacheva M."/>
        </authorList>
    </citation>
    <scope>NUCLEOTIDE SEQUENCE</scope>
    <source>
        <strain evidence="13">Hsosn_3</strain>
        <tissue evidence="13">Leaf</tissue>
    </source>
</reference>
<evidence type="ECO:0000256" key="9">
    <source>
        <dbReference type="PROSITE-ProRule" id="PRU10141"/>
    </source>
</evidence>
<dbReference type="PROSITE" id="PS00107">
    <property type="entry name" value="PROTEIN_KINASE_ATP"/>
    <property type="match status" value="1"/>
</dbReference>
<dbReference type="FunFam" id="3.80.10.10:FF:000542">
    <property type="entry name" value="Leucine-rich repeat protein kinase family protein"/>
    <property type="match status" value="1"/>
</dbReference>
<evidence type="ECO:0000256" key="4">
    <source>
        <dbReference type="ARBA" id="ARBA00022729"/>
    </source>
</evidence>
<dbReference type="GO" id="GO:0005524">
    <property type="term" value="F:ATP binding"/>
    <property type="evidence" value="ECO:0007669"/>
    <property type="project" value="UniProtKB-UniRule"/>
</dbReference>
<feature type="binding site" evidence="9">
    <location>
        <position position="568"/>
    </location>
    <ligand>
        <name>ATP</name>
        <dbReference type="ChEBI" id="CHEBI:30616"/>
    </ligand>
</feature>
<keyword evidence="6 11" id="KW-1133">Transmembrane helix</keyword>
<dbReference type="PANTHER" id="PTHR45974:SF266">
    <property type="entry name" value="LEUCINE-RICH REPEAT RECEPTOR PROTEIN KINASE HPCA1"/>
    <property type="match status" value="1"/>
</dbReference>
<dbReference type="PANTHER" id="PTHR45974">
    <property type="entry name" value="RECEPTOR-LIKE PROTEIN 55"/>
    <property type="match status" value="1"/>
</dbReference>
<dbReference type="FunFam" id="3.80.10.10:FF:000383">
    <property type="entry name" value="Leucine-rich repeat receptor protein kinase EMS1"/>
    <property type="match status" value="1"/>
</dbReference>
<dbReference type="Pfam" id="PF13855">
    <property type="entry name" value="LRR_8"/>
    <property type="match status" value="1"/>
</dbReference>
<gene>
    <name evidence="13" type="ORF">POM88_036617</name>
</gene>
<dbReference type="AlphaFoldDB" id="A0AAD8HQZ9"/>